<keyword evidence="7" id="KW-0406">Ion transport</keyword>
<evidence type="ECO:0000256" key="5">
    <source>
        <dbReference type="ARBA" id="ARBA00022958"/>
    </source>
</evidence>
<gene>
    <name evidence="13" type="ORF">F3Y22_tig00013285pilonHSYRG00043</name>
</gene>
<dbReference type="Pfam" id="PF00999">
    <property type="entry name" value="Na_H_Exchanger"/>
    <property type="match status" value="1"/>
</dbReference>
<dbReference type="GO" id="GO:0006885">
    <property type="term" value="P:regulation of pH"/>
    <property type="evidence" value="ECO:0007669"/>
    <property type="project" value="TreeGrafter"/>
</dbReference>
<feature type="transmembrane region" description="Helical" evidence="10">
    <location>
        <begin position="182"/>
        <end position="201"/>
    </location>
</feature>
<feature type="transmembrane region" description="Helical" evidence="10">
    <location>
        <begin position="118"/>
        <end position="138"/>
    </location>
</feature>
<evidence type="ECO:0000256" key="2">
    <source>
        <dbReference type="ARBA" id="ARBA00022448"/>
    </source>
</evidence>
<dbReference type="InterPro" id="IPR006153">
    <property type="entry name" value="Cation/H_exchanger_TM"/>
</dbReference>
<comment type="similarity">
    <text evidence="9">Belongs to the monovalent cation:proton antiporter 2 (CPA2) transporter (TC 2.A.37) family. CHX (TC 2.A.37.4) subfamily.</text>
</comment>
<evidence type="ECO:0000256" key="1">
    <source>
        <dbReference type="ARBA" id="ARBA00004141"/>
    </source>
</evidence>
<dbReference type="AlphaFoldDB" id="A0A6A3C7B4"/>
<evidence type="ECO:0000256" key="7">
    <source>
        <dbReference type="ARBA" id="ARBA00023065"/>
    </source>
</evidence>
<comment type="subcellular location">
    <subcellularLocation>
        <location evidence="1">Membrane</location>
        <topology evidence="1">Multi-pass membrane protein</topology>
    </subcellularLocation>
</comment>
<reference evidence="13" key="1">
    <citation type="submission" date="2019-09" db="EMBL/GenBank/DDBJ databases">
        <title>Draft genome information of white flower Hibiscus syriacus.</title>
        <authorList>
            <person name="Kim Y.-M."/>
        </authorList>
    </citation>
    <scope>NUCLEOTIDE SEQUENCE [LARGE SCALE GENOMIC DNA]</scope>
    <source>
        <strain evidence="13">YM2019G1</strain>
    </source>
</reference>
<evidence type="ECO:0000313" key="14">
    <source>
        <dbReference type="Proteomes" id="UP000436088"/>
    </source>
</evidence>
<protein>
    <submittedName>
        <fullName evidence="13">Cation/H+ exchanger 4</fullName>
    </submittedName>
</protein>
<dbReference type="InterPro" id="IPR038770">
    <property type="entry name" value="Na+/solute_symporter_sf"/>
</dbReference>
<keyword evidence="4 10" id="KW-0812">Transmembrane</keyword>
<dbReference type="Pfam" id="PF23259">
    <property type="entry name" value="CHX17_C"/>
    <property type="match status" value="1"/>
</dbReference>
<evidence type="ECO:0000313" key="13">
    <source>
        <dbReference type="EMBL" id="KAE8722919.1"/>
    </source>
</evidence>
<evidence type="ECO:0000256" key="8">
    <source>
        <dbReference type="ARBA" id="ARBA00023136"/>
    </source>
</evidence>
<dbReference type="PANTHER" id="PTHR32468:SF17">
    <property type="entry name" value="CATION_H(+) ANTIPORTER 4"/>
    <property type="match status" value="1"/>
</dbReference>
<evidence type="ECO:0000256" key="3">
    <source>
        <dbReference type="ARBA" id="ARBA00022538"/>
    </source>
</evidence>
<dbReference type="PANTHER" id="PTHR32468">
    <property type="entry name" value="CATION/H + ANTIPORTER"/>
    <property type="match status" value="1"/>
</dbReference>
<accession>A0A6A3C7B4</accession>
<evidence type="ECO:0000259" key="12">
    <source>
        <dbReference type="Pfam" id="PF23259"/>
    </source>
</evidence>
<evidence type="ECO:0000256" key="6">
    <source>
        <dbReference type="ARBA" id="ARBA00022989"/>
    </source>
</evidence>
<dbReference type="GO" id="GO:0006813">
    <property type="term" value="P:potassium ion transport"/>
    <property type="evidence" value="ECO:0007669"/>
    <property type="project" value="UniProtKB-KW"/>
</dbReference>
<proteinExistence type="inferred from homology"/>
<sequence>MDQMKKPTEICLVFPPKVTSPGLPALLLGKHGYGNLLDYSAPRLQLQMIVIFVLTQILHSLLKNLGLPLFISQILVIAALIHMKAMYIGILTVIVPIISCLITIAIRQGGGDLILNRSFFLATRCAGTSFPVIHYLLTELGILNSELGRLGLLVALIGDMVTLVLTMIGMRLKIWILNGTKQVLVDIGWAMLFIVIAAFVLRPAMKWMVKQTKETGRIKDELRMIGCIHVPGNVNSIISLLHACCPTRQSSIALDVLHLVKLSGRATPVIITHDKPTETMLNQPYSENVIVAFNRFQRNTWEAVSVKAFTAVSPPNLMYEDIWIHLDVRRNLKSFKVNSSSYNIAVIFMGGQDDREALALAKRISQDESVSLTVIHLKARNSLEETFRAENDRMLDDELLSDIKRSVKLTYIEEQENDGTETSHFLRSIVQDYQLIIVGRRYKCEDPQTLGLGEWCEFQEIGIIGDLLSSSDFVGNYFSLIVQQRQQRSA</sequence>
<feature type="transmembrane region" description="Helical" evidence="10">
    <location>
        <begin position="150"/>
        <end position="170"/>
    </location>
</feature>
<dbReference type="EMBL" id="VEPZ02000548">
    <property type="protein sequence ID" value="KAE8722919.1"/>
    <property type="molecule type" value="Genomic_DNA"/>
</dbReference>
<keyword evidence="14" id="KW-1185">Reference proteome</keyword>
<dbReference type="GO" id="GO:0016020">
    <property type="term" value="C:membrane"/>
    <property type="evidence" value="ECO:0007669"/>
    <property type="project" value="UniProtKB-SubCell"/>
</dbReference>
<organism evidence="13 14">
    <name type="scientific">Hibiscus syriacus</name>
    <name type="common">Rose of Sharon</name>
    <dbReference type="NCBI Taxonomy" id="106335"/>
    <lineage>
        <taxon>Eukaryota</taxon>
        <taxon>Viridiplantae</taxon>
        <taxon>Streptophyta</taxon>
        <taxon>Embryophyta</taxon>
        <taxon>Tracheophyta</taxon>
        <taxon>Spermatophyta</taxon>
        <taxon>Magnoliopsida</taxon>
        <taxon>eudicotyledons</taxon>
        <taxon>Gunneridae</taxon>
        <taxon>Pentapetalae</taxon>
        <taxon>rosids</taxon>
        <taxon>malvids</taxon>
        <taxon>Malvales</taxon>
        <taxon>Malvaceae</taxon>
        <taxon>Malvoideae</taxon>
        <taxon>Hibiscus</taxon>
    </lineage>
</organism>
<evidence type="ECO:0000256" key="4">
    <source>
        <dbReference type="ARBA" id="ARBA00022692"/>
    </source>
</evidence>
<dbReference type="Gene3D" id="1.20.1530.20">
    <property type="match status" value="1"/>
</dbReference>
<comment type="caution">
    <text evidence="13">The sequence shown here is derived from an EMBL/GenBank/DDBJ whole genome shotgun (WGS) entry which is preliminary data.</text>
</comment>
<dbReference type="Proteomes" id="UP000436088">
    <property type="component" value="Unassembled WGS sequence"/>
</dbReference>
<feature type="domain" description="Cation/H+ exchanger transmembrane" evidence="11">
    <location>
        <begin position="83"/>
        <end position="227"/>
    </location>
</feature>
<keyword evidence="6 10" id="KW-1133">Transmembrane helix</keyword>
<keyword evidence="3" id="KW-0633">Potassium transport</keyword>
<feature type="domain" description="Cation/H(+) antiporter C-terminal" evidence="12">
    <location>
        <begin position="342"/>
        <end position="485"/>
    </location>
</feature>
<feature type="transmembrane region" description="Helical" evidence="10">
    <location>
        <begin position="74"/>
        <end position="106"/>
    </location>
</feature>
<dbReference type="InterPro" id="IPR050794">
    <property type="entry name" value="CPA2_transporter"/>
</dbReference>
<evidence type="ECO:0000259" key="11">
    <source>
        <dbReference type="Pfam" id="PF00999"/>
    </source>
</evidence>
<name>A0A6A3C7B4_HIBSY</name>
<dbReference type="GO" id="GO:0012505">
    <property type="term" value="C:endomembrane system"/>
    <property type="evidence" value="ECO:0007669"/>
    <property type="project" value="TreeGrafter"/>
</dbReference>
<keyword evidence="8 10" id="KW-0472">Membrane</keyword>
<keyword evidence="2" id="KW-0813">Transport</keyword>
<dbReference type="GO" id="GO:0015297">
    <property type="term" value="F:antiporter activity"/>
    <property type="evidence" value="ECO:0007669"/>
    <property type="project" value="InterPro"/>
</dbReference>
<evidence type="ECO:0000256" key="9">
    <source>
        <dbReference type="ARBA" id="ARBA00038341"/>
    </source>
</evidence>
<dbReference type="GO" id="GO:1902600">
    <property type="term" value="P:proton transmembrane transport"/>
    <property type="evidence" value="ECO:0007669"/>
    <property type="project" value="InterPro"/>
</dbReference>
<dbReference type="InterPro" id="IPR057290">
    <property type="entry name" value="CHX17_C"/>
</dbReference>
<keyword evidence="5" id="KW-0630">Potassium</keyword>
<evidence type="ECO:0000256" key="10">
    <source>
        <dbReference type="SAM" id="Phobius"/>
    </source>
</evidence>